<organism evidence="4 5">
    <name type="scientific">Carboxylicivirga mesophila</name>
    <dbReference type="NCBI Taxonomy" id="1166478"/>
    <lineage>
        <taxon>Bacteria</taxon>
        <taxon>Pseudomonadati</taxon>
        <taxon>Bacteroidota</taxon>
        <taxon>Bacteroidia</taxon>
        <taxon>Marinilabiliales</taxon>
        <taxon>Marinilabiliaceae</taxon>
        <taxon>Carboxylicivirga</taxon>
    </lineage>
</organism>
<protein>
    <submittedName>
        <fullName evidence="4">TetR/AcrR family transcriptional regulator</fullName>
    </submittedName>
</protein>
<dbReference type="EMBL" id="JAGUCN010000010">
    <property type="protein sequence ID" value="MBS2211728.1"/>
    <property type="molecule type" value="Genomic_DNA"/>
</dbReference>
<dbReference type="PROSITE" id="PS50977">
    <property type="entry name" value="HTH_TETR_2"/>
    <property type="match status" value="1"/>
</dbReference>
<dbReference type="InterPro" id="IPR050624">
    <property type="entry name" value="HTH-type_Tx_Regulator"/>
</dbReference>
<dbReference type="RefSeq" id="WP_212227978.1">
    <property type="nucleotide sequence ID" value="NZ_JAGUCN010000010.1"/>
</dbReference>
<reference evidence="4 5" key="1">
    <citation type="journal article" date="2014" name="Int. J. Syst. Evol. Microbiol.">
        <title>Carboxylicivirga gen. nov. in the family Marinilabiliaceae with two novel species, Carboxylicivirga mesophila sp. nov. and Carboxylicivirga taeanensis sp. nov., and reclassification of Cytophaga fermentans as Saccharicrinis fermentans gen. nov., comb. nov.</title>
        <authorList>
            <person name="Yang S.H."/>
            <person name="Seo H.S."/>
            <person name="Woo J.H."/>
            <person name="Oh H.M."/>
            <person name="Jang H."/>
            <person name="Lee J.H."/>
            <person name="Kim S.J."/>
            <person name="Kwon K.K."/>
        </authorList>
    </citation>
    <scope>NUCLEOTIDE SEQUENCE [LARGE SCALE GENOMIC DNA]</scope>
    <source>
        <strain evidence="4 5">JCM 18290</strain>
    </source>
</reference>
<dbReference type="Pfam" id="PF00440">
    <property type="entry name" value="TetR_N"/>
    <property type="match status" value="1"/>
</dbReference>
<dbReference type="InterPro" id="IPR001647">
    <property type="entry name" value="HTH_TetR"/>
</dbReference>
<dbReference type="SUPFAM" id="SSF48498">
    <property type="entry name" value="Tetracyclin repressor-like, C-terminal domain"/>
    <property type="match status" value="1"/>
</dbReference>
<evidence type="ECO:0000313" key="5">
    <source>
        <dbReference type="Proteomes" id="UP000721861"/>
    </source>
</evidence>
<evidence type="ECO:0000313" key="4">
    <source>
        <dbReference type="EMBL" id="MBS2211728.1"/>
    </source>
</evidence>
<dbReference type="Gene3D" id="1.10.357.10">
    <property type="entry name" value="Tetracycline Repressor, domain 2"/>
    <property type="match status" value="1"/>
</dbReference>
<evidence type="ECO:0000256" key="2">
    <source>
        <dbReference type="PROSITE-ProRule" id="PRU00335"/>
    </source>
</evidence>
<dbReference type="InterPro" id="IPR036271">
    <property type="entry name" value="Tet_transcr_reg_TetR-rel_C_sf"/>
</dbReference>
<dbReference type="PANTHER" id="PTHR43479:SF11">
    <property type="entry name" value="ACREF_ENVCD OPERON REPRESSOR-RELATED"/>
    <property type="match status" value="1"/>
</dbReference>
<keyword evidence="1 2" id="KW-0238">DNA-binding</keyword>
<evidence type="ECO:0000256" key="1">
    <source>
        <dbReference type="ARBA" id="ARBA00023125"/>
    </source>
</evidence>
<comment type="caution">
    <text evidence="4">The sequence shown here is derived from an EMBL/GenBank/DDBJ whole genome shotgun (WGS) entry which is preliminary data.</text>
</comment>
<gene>
    <name evidence="4" type="ORF">KEM09_09955</name>
</gene>
<proteinExistence type="predicted"/>
<feature type="domain" description="HTH tetR-type" evidence="3">
    <location>
        <begin position="7"/>
        <end position="67"/>
    </location>
</feature>
<dbReference type="PANTHER" id="PTHR43479">
    <property type="entry name" value="ACREF/ENVCD OPERON REPRESSOR-RELATED"/>
    <property type="match status" value="1"/>
</dbReference>
<dbReference type="InterPro" id="IPR009057">
    <property type="entry name" value="Homeodomain-like_sf"/>
</dbReference>
<dbReference type="SUPFAM" id="SSF46689">
    <property type="entry name" value="Homeodomain-like"/>
    <property type="match status" value="1"/>
</dbReference>
<name>A0ABS5KBK8_9BACT</name>
<dbReference type="Proteomes" id="UP000721861">
    <property type="component" value="Unassembled WGS sequence"/>
</dbReference>
<evidence type="ECO:0000259" key="3">
    <source>
        <dbReference type="PROSITE" id="PS50977"/>
    </source>
</evidence>
<sequence length="194" mass="22765">MKDFTKNKKYQAALSTGKKLFWKYGLKRVSIEEICKEASVSKMTFYKYFPNKIELAKSILKDIMEQAMGQFEELISSELSFEQKVEQMMHMKMEGTKELSAEFLNDIYANPDNGLLAFMQKYSEQSASIFAEFLKQAQQNDEIRQDVSIDFILYQMNLMTQTVNDKTLLARYDSPGELIMENMRYLFYGMMPQK</sequence>
<accession>A0ABS5KBK8</accession>
<feature type="DNA-binding region" description="H-T-H motif" evidence="2">
    <location>
        <begin position="30"/>
        <end position="49"/>
    </location>
</feature>
<keyword evidence="5" id="KW-1185">Reference proteome</keyword>